<comment type="caution">
    <text evidence="3">The sequence shown here is derived from an EMBL/GenBank/DDBJ whole genome shotgun (WGS) entry which is preliminary data.</text>
</comment>
<dbReference type="RefSeq" id="WP_189768687.1">
    <property type="nucleotide sequence ID" value="NZ_BNCK01000003.1"/>
</dbReference>
<dbReference type="SMART" id="SM00530">
    <property type="entry name" value="HTH_XRE"/>
    <property type="match status" value="1"/>
</dbReference>
<evidence type="ECO:0000313" key="4">
    <source>
        <dbReference type="Proteomes" id="UP000623842"/>
    </source>
</evidence>
<dbReference type="AlphaFoldDB" id="A0A919EK18"/>
<protein>
    <submittedName>
        <fullName evidence="3">Transcriptional regulator</fullName>
    </submittedName>
</protein>
<accession>A0A919EK18</accession>
<dbReference type="PANTHER" id="PTHR46558">
    <property type="entry name" value="TRACRIPTIONAL REGULATORY PROTEIN-RELATED-RELATED"/>
    <property type="match status" value="1"/>
</dbReference>
<dbReference type="Pfam" id="PF01381">
    <property type="entry name" value="HTH_3"/>
    <property type="match status" value="1"/>
</dbReference>
<reference evidence="3" key="1">
    <citation type="journal article" date="2014" name="Int. J. Syst. Evol. Microbiol.">
        <title>Complete genome sequence of Corynebacterium casei LMG S-19264T (=DSM 44701T), isolated from a smear-ripened cheese.</title>
        <authorList>
            <consortium name="US DOE Joint Genome Institute (JGI-PGF)"/>
            <person name="Walter F."/>
            <person name="Albersmeier A."/>
            <person name="Kalinowski J."/>
            <person name="Ruckert C."/>
        </authorList>
    </citation>
    <scope>NUCLEOTIDE SEQUENCE</scope>
    <source>
        <strain evidence="3">KCTC 42731</strain>
    </source>
</reference>
<proteinExistence type="predicted"/>
<keyword evidence="4" id="KW-1185">Reference proteome</keyword>
<evidence type="ECO:0000259" key="2">
    <source>
        <dbReference type="PROSITE" id="PS50943"/>
    </source>
</evidence>
<dbReference type="CDD" id="cd00093">
    <property type="entry name" value="HTH_XRE"/>
    <property type="match status" value="1"/>
</dbReference>
<dbReference type="GO" id="GO:0003677">
    <property type="term" value="F:DNA binding"/>
    <property type="evidence" value="ECO:0007669"/>
    <property type="project" value="UniProtKB-KW"/>
</dbReference>
<dbReference type="InterPro" id="IPR001387">
    <property type="entry name" value="Cro/C1-type_HTH"/>
</dbReference>
<reference evidence="3" key="2">
    <citation type="submission" date="2020-09" db="EMBL/GenBank/DDBJ databases">
        <authorList>
            <person name="Sun Q."/>
            <person name="Kim S."/>
        </authorList>
    </citation>
    <scope>NUCLEOTIDE SEQUENCE</scope>
    <source>
        <strain evidence="3">KCTC 42731</strain>
    </source>
</reference>
<dbReference type="PANTHER" id="PTHR46558:SF11">
    <property type="entry name" value="HTH-TYPE TRANSCRIPTIONAL REGULATOR XRE"/>
    <property type="match status" value="1"/>
</dbReference>
<organism evidence="3 4">
    <name type="scientific">Thalassotalea marina</name>
    <dbReference type="NCBI Taxonomy" id="1673741"/>
    <lineage>
        <taxon>Bacteria</taxon>
        <taxon>Pseudomonadati</taxon>
        <taxon>Pseudomonadota</taxon>
        <taxon>Gammaproteobacteria</taxon>
        <taxon>Alteromonadales</taxon>
        <taxon>Colwelliaceae</taxon>
        <taxon>Thalassotalea</taxon>
    </lineage>
</organism>
<gene>
    <name evidence="3" type="ORF">GCM10017161_14260</name>
</gene>
<dbReference type="SUPFAM" id="SSF47413">
    <property type="entry name" value="lambda repressor-like DNA-binding domains"/>
    <property type="match status" value="1"/>
</dbReference>
<dbReference type="Proteomes" id="UP000623842">
    <property type="component" value="Unassembled WGS sequence"/>
</dbReference>
<dbReference type="InterPro" id="IPR010982">
    <property type="entry name" value="Lambda_DNA-bd_dom_sf"/>
</dbReference>
<dbReference type="EMBL" id="BNCK01000003">
    <property type="protein sequence ID" value="GHF87763.1"/>
    <property type="molecule type" value="Genomic_DNA"/>
</dbReference>
<sequence length="66" mass="7283">MSEVNNRIAVLRAELKISQQELADAIDVSRKTISTIETGRFTPSVTIALKLAGYFNVAVEEIFSLN</sequence>
<evidence type="ECO:0000256" key="1">
    <source>
        <dbReference type="ARBA" id="ARBA00023125"/>
    </source>
</evidence>
<evidence type="ECO:0000313" key="3">
    <source>
        <dbReference type="EMBL" id="GHF87763.1"/>
    </source>
</evidence>
<keyword evidence="1" id="KW-0238">DNA-binding</keyword>
<feature type="domain" description="HTH cro/C1-type" evidence="2">
    <location>
        <begin position="8"/>
        <end position="62"/>
    </location>
</feature>
<name>A0A919EK18_9GAMM</name>
<dbReference type="Gene3D" id="1.10.260.40">
    <property type="entry name" value="lambda repressor-like DNA-binding domains"/>
    <property type="match status" value="1"/>
</dbReference>
<dbReference type="PROSITE" id="PS50943">
    <property type="entry name" value="HTH_CROC1"/>
    <property type="match status" value="1"/>
</dbReference>